<evidence type="ECO:0000313" key="2">
    <source>
        <dbReference type="EMBL" id="AXH74532.1"/>
    </source>
</evidence>
<accession>A0A345MT32</accession>
<dbReference type="Proteomes" id="UP000257554">
    <property type="component" value="Segment"/>
</dbReference>
<keyword evidence="3" id="KW-1185">Reference proteome</keyword>
<evidence type="ECO:0000313" key="3">
    <source>
        <dbReference type="Proteomes" id="UP000257554"/>
    </source>
</evidence>
<dbReference type="EMBL" id="MH616963">
    <property type="protein sequence ID" value="AXH74532.1"/>
    <property type="molecule type" value="Genomic_DNA"/>
</dbReference>
<feature type="transmembrane region" description="Helical" evidence="1">
    <location>
        <begin position="5"/>
        <end position="25"/>
    </location>
</feature>
<reference evidence="2 3" key="1">
    <citation type="submission" date="2018-07" db="EMBL/GenBank/DDBJ databases">
        <title>Uncovering a Universe of Circular DNA Viruses in Animal Metagenomes.</title>
        <authorList>
            <person name="Tisza M."/>
            <person name="Buck C."/>
            <person name="Pastrana D."/>
            <person name="Welch N."/>
            <person name="Peretti A."/>
        </authorList>
    </citation>
    <scope>NUCLEOTIDE SEQUENCE [LARGE SCALE GENOMIC DNA]</scope>
    <source>
        <strain evidence="2">Ctbg_1</strain>
    </source>
</reference>
<name>A0A345MT32_9CAUD</name>
<keyword evidence="1" id="KW-1133">Transmembrane helix</keyword>
<dbReference type="GeneID" id="76971838"/>
<protein>
    <submittedName>
        <fullName evidence="2">Uncharacterized protein</fullName>
    </submittedName>
</protein>
<keyword evidence="1" id="KW-0472">Membrane</keyword>
<sequence length="117" mass="13543">MTKQIFIVIACFVAAICIYCCFLIHDDVTENNNTEQVDNLNLIQIDTISYINTIDSLQNVINDIQLDIHNYQDYTDSIGAELLVAKYKLERVKYYNSIATGTNIKYLRGWINRVIEE</sequence>
<proteinExistence type="predicted"/>
<keyword evidence="1" id="KW-0812">Transmembrane</keyword>
<organism evidence="2 3">
    <name type="scientific">crAssphage sp. isolate ctbg_1</name>
    <dbReference type="NCBI Taxonomy" id="2989854"/>
    <lineage>
        <taxon>Viruses</taxon>
        <taxon>Duplodnaviria</taxon>
        <taxon>Heunggongvirae</taxon>
        <taxon>Uroviricota</taxon>
        <taxon>Caudoviricetes</taxon>
        <taxon>Crassvirales</taxon>
        <taxon>Intestiviridae</taxon>
        <taxon>Crudevirinae</taxon>
        <taxon>Whopevirus</taxon>
        <taxon>Whopevirus animalis</taxon>
    </lineage>
</organism>
<dbReference type="RefSeq" id="YP_010097630.1">
    <property type="nucleotide sequence ID" value="NC_055760.1"/>
</dbReference>
<evidence type="ECO:0000256" key="1">
    <source>
        <dbReference type="SAM" id="Phobius"/>
    </source>
</evidence>